<feature type="domain" description="Peptidase S11 D-alanyl-D-alanine carboxypeptidase A N-terminal" evidence="11">
    <location>
        <begin position="26"/>
        <end position="248"/>
    </location>
</feature>
<evidence type="ECO:0000256" key="7">
    <source>
        <dbReference type="PIRSR" id="PIRSR618044-1"/>
    </source>
</evidence>
<dbReference type="Gene3D" id="3.40.710.10">
    <property type="entry name" value="DD-peptidase/beta-lactamase superfamily"/>
    <property type="match status" value="1"/>
</dbReference>
<keyword evidence="10" id="KW-0812">Transmembrane</keyword>
<evidence type="ECO:0000256" key="2">
    <source>
        <dbReference type="ARBA" id="ARBA00022729"/>
    </source>
</evidence>
<keyword evidence="2" id="KW-0732">Signal</keyword>
<evidence type="ECO:0000256" key="1">
    <source>
        <dbReference type="ARBA" id="ARBA00007164"/>
    </source>
</evidence>
<evidence type="ECO:0000256" key="9">
    <source>
        <dbReference type="RuleBase" id="RU004016"/>
    </source>
</evidence>
<dbReference type="GO" id="GO:0008360">
    <property type="term" value="P:regulation of cell shape"/>
    <property type="evidence" value="ECO:0007669"/>
    <property type="project" value="UniProtKB-KW"/>
</dbReference>
<keyword evidence="3" id="KW-0378">Hydrolase</keyword>
<dbReference type="SUPFAM" id="SSF56601">
    <property type="entry name" value="beta-lactamase/transpeptidase-like"/>
    <property type="match status" value="1"/>
</dbReference>
<accession>A0A7C4EL77</accession>
<evidence type="ECO:0000259" key="11">
    <source>
        <dbReference type="Pfam" id="PF00768"/>
    </source>
</evidence>
<dbReference type="InterPro" id="IPR012338">
    <property type="entry name" value="Beta-lactam/transpept-like"/>
</dbReference>
<keyword evidence="12" id="KW-0645">Protease</keyword>
<sequence>MKLRHKFFVYFSVFISIIFYSYCFSEEIAAPSCVVVDAQTGKILYGKNPHIKLPPASTTKLVTAMVVLDRLDPEEKVVISRNSAKTQSVPPRLMEGEVYKVRDLVYLALMKSINSAAVALAEATAGSEQNFVKLMNIKVQKIGAKDTRFVNSSGLPGKGQYTTVYDLTKIMSQALNYSLIKDAINTRVYLVRSEDGRELFIHNTNQLLWSEDDMIGGKTGYTRKARHCFVSAYKIDGRLVYTAILGDSNRDKLWEDTQQLIAKAQNVISGKEDSMIKLSEERQIIPVSYKLSNKIKKDRKKAIKKSKIKRLKNAKNYRKPIRT</sequence>
<gene>
    <name evidence="12" type="ORF">ENV75_02065</name>
</gene>
<dbReference type="Pfam" id="PF00768">
    <property type="entry name" value="Peptidase_S11"/>
    <property type="match status" value="1"/>
</dbReference>
<dbReference type="AlphaFoldDB" id="A0A7C4EL77"/>
<feature type="active site" description="Acyl-ester intermediate" evidence="7">
    <location>
        <position position="57"/>
    </location>
</feature>
<evidence type="ECO:0000313" key="12">
    <source>
        <dbReference type="EMBL" id="HGG99226.1"/>
    </source>
</evidence>
<dbReference type="InterPro" id="IPR001967">
    <property type="entry name" value="Peptidase_S11_N"/>
</dbReference>
<evidence type="ECO:0000256" key="4">
    <source>
        <dbReference type="ARBA" id="ARBA00022960"/>
    </source>
</evidence>
<keyword evidence="5" id="KW-0573">Peptidoglycan synthesis</keyword>
<feature type="active site" description="Proton acceptor" evidence="7">
    <location>
        <position position="60"/>
    </location>
</feature>
<keyword evidence="12" id="KW-0121">Carboxypeptidase</keyword>
<evidence type="ECO:0000256" key="3">
    <source>
        <dbReference type="ARBA" id="ARBA00022801"/>
    </source>
</evidence>
<dbReference type="GO" id="GO:0009252">
    <property type="term" value="P:peptidoglycan biosynthetic process"/>
    <property type="evidence" value="ECO:0007669"/>
    <property type="project" value="UniProtKB-KW"/>
</dbReference>
<dbReference type="GO" id="GO:0006508">
    <property type="term" value="P:proteolysis"/>
    <property type="evidence" value="ECO:0007669"/>
    <property type="project" value="InterPro"/>
</dbReference>
<feature type="binding site" evidence="8">
    <location>
        <position position="218"/>
    </location>
    <ligand>
        <name>substrate</name>
    </ligand>
</feature>
<dbReference type="GO" id="GO:0009002">
    <property type="term" value="F:serine-type D-Ala-D-Ala carboxypeptidase activity"/>
    <property type="evidence" value="ECO:0007669"/>
    <property type="project" value="InterPro"/>
</dbReference>
<dbReference type="PANTHER" id="PTHR21581">
    <property type="entry name" value="D-ALANYL-D-ALANINE CARBOXYPEPTIDASE"/>
    <property type="match status" value="1"/>
</dbReference>
<proteinExistence type="inferred from homology"/>
<reference evidence="12" key="1">
    <citation type="journal article" date="2020" name="mSystems">
        <title>Genome- and Community-Level Interaction Insights into Carbon Utilization and Element Cycling Functions of Hydrothermarchaeota in Hydrothermal Sediment.</title>
        <authorList>
            <person name="Zhou Z."/>
            <person name="Liu Y."/>
            <person name="Xu W."/>
            <person name="Pan J."/>
            <person name="Luo Z.H."/>
            <person name="Li M."/>
        </authorList>
    </citation>
    <scope>NUCLEOTIDE SEQUENCE [LARGE SCALE GENOMIC DNA]</scope>
    <source>
        <strain evidence="12">SpSt-788</strain>
    </source>
</reference>
<evidence type="ECO:0000256" key="5">
    <source>
        <dbReference type="ARBA" id="ARBA00022984"/>
    </source>
</evidence>
<feature type="active site" evidence="7">
    <location>
        <position position="112"/>
    </location>
</feature>
<dbReference type="PANTHER" id="PTHR21581:SF26">
    <property type="entry name" value="D-ALANYL-D-ALANINE ENDOPEPTIDASE"/>
    <property type="match status" value="1"/>
</dbReference>
<evidence type="ECO:0000256" key="10">
    <source>
        <dbReference type="SAM" id="Phobius"/>
    </source>
</evidence>
<keyword evidence="10" id="KW-1133">Transmembrane helix</keyword>
<organism evidence="12">
    <name type="scientific">Thermodesulfovibrio aggregans</name>
    <dbReference type="NCBI Taxonomy" id="86166"/>
    <lineage>
        <taxon>Bacteria</taxon>
        <taxon>Pseudomonadati</taxon>
        <taxon>Nitrospirota</taxon>
        <taxon>Thermodesulfovibrionia</taxon>
        <taxon>Thermodesulfovibrionales</taxon>
        <taxon>Thermodesulfovibrionaceae</taxon>
        <taxon>Thermodesulfovibrio</taxon>
    </lineage>
</organism>
<comment type="similarity">
    <text evidence="1 9">Belongs to the peptidase S11 family.</text>
</comment>
<comment type="caution">
    <text evidence="12">The sequence shown here is derived from an EMBL/GenBank/DDBJ whole genome shotgun (WGS) entry which is preliminary data.</text>
</comment>
<dbReference type="InterPro" id="IPR018044">
    <property type="entry name" value="Peptidase_S11"/>
</dbReference>
<keyword evidence="4" id="KW-0133">Cell shape</keyword>
<evidence type="ECO:0000256" key="8">
    <source>
        <dbReference type="PIRSR" id="PIRSR618044-2"/>
    </source>
</evidence>
<name>A0A7C4EL77_9BACT</name>
<feature type="transmembrane region" description="Helical" evidence="10">
    <location>
        <begin position="7"/>
        <end position="22"/>
    </location>
</feature>
<evidence type="ECO:0000256" key="6">
    <source>
        <dbReference type="ARBA" id="ARBA00023316"/>
    </source>
</evidence>
<protein>
    <submittedName>
        <fullName evidence="12">D-alanyl-D-alanine carboxypeptidase</fullName>
    </submittedName>
</protein>
<keyword evidence="10" id="KW-0472">Membrane</keyword>
<dbReference type="EMBL" id="DTHO01000018">
    <property type="protein sequence ID" value="HGG99226.1"/>
    <property type="molecule type" value="Genomic_DNA"/>
</dbReference>
<dbReference type="PRINTS" id="PR00725">
    <property type="entry name" value="DADACBPTASE1"/>
</dbReference>
<dbReference type="GO" id="GO:0071555">
    <property type="term" value="P:cell wall organization"/>
    <property type="evidence" value="ECO:0007669"/>
    <property type="project" value="UniProtKB-KW"/>
</dbReference>
<keyword evidence="6" id="KW-0961">Cell wall biogenesis/degradation</keyword>